<protein>
    <submittedName>
        <fullName evidence="1">Uncharacterized protein</fullName>
    </submittedName>
</protein>
<evidence type="ECO:0000313" key="1">
    <source>
        <dbReference type="EMBL" id="NJP95401.1"/>
    </source>
</evidence>
<accession>A0ABX1BHZ2</accession>
<name>A0ABX1BHZ2_9ACTN</name>
<evidence type="ECO:0000313" key="2">
    <source>
        <dbReference type="Proteomes" id="UP000696294"/>
    </source>
</evidence>
<dbReference type="Proteomes" id="UP000696294">
    <property type="component" value="Unassembled WGS sequence"/>
</dbReference>
<keyword evidence="2" id="KW-1185">Reference proteome</keyword>
<reference evidence="1 2" key="1">
    <citation type="submission" date="2020-03" db="EMBL/GenBank/DDBJ databases">
        <title>WGS of actinomycetes isolated from Thailand.</title>
        <authorList>
            <person name="Thawai C."/>
        </authorList>
    </citation>
    <scope>NUCLEOTIDE SEQUENCE [LARGE SCALE GENOMIC DNA]</scope>
    <source>
        <strain evidence="1 2">FMUSA5-5</strain>
    </source>
</reference>
<proteinExistence type="predicted"/>
<comment type="caution">
    <text evidence="1">The sequence shown here is derived from an EMBL/GenBank/DDBJ whole genome shotgun (WGS) entry which is preliminary data.</text>
</comment>
<organism evidence="1 2">
    <name type="scientific">Nonomuraea composti</name>
    <dbReference type="NCBI Taxonomy" id="2720023"/>
    <lineage>
        <taxon>Bacteria</taxon>
        <taxon>Bacillati</taxon>
        <taxon>Actinomycetota</taxon>
        <taxon>Actinomycetes</taxon>
        <taxon>Streptosporangiales</taxon>
        <taxon>Streptosporangiaceae</taxon>
        <taxon>Nonomuraea</taxon>
    </lineage>
</organism>
<sequence length="83" mass="9697">MIEWRPYHRYTGNAARIRGICCCDAYQFLCEGGQYVILRRSSLGDLEETARGCHPRARAVWLQLLLMHAEKCQRGNPKMDIWL</sequence>
<dbReference type="RefSeq" id="WP_168017116.1">
    <property type="nucleotide sequence ID" value="NZ_JAATEP010000038.1"/>
</dbReference>
<dbReference type="EMBL" id="JAATEP010000038">
    <property type="protein sequence ID" value="NJP95401.1"/>
    <property type="molecule type" value="Genomic_DNA"/>
</dbReference>
<gene>
    <name evidence="1" type="ORF">HCN51_39215</name>
</gene>